<proteinExistence type="predicted"/>
<protein>
    <submittedName>
        <fullName evidence="1">Uncharacterized protein</fullName>
    </submittedName>
</protein>
<name>A0A0C3ERS7_9AGAM</name>
<dbReference type="AlphaFoldDB" id="A0A0C3ERS7"/>
<reference evidence="2" key="2">
    <citation type="submission" date="2015-01" db="EMBL/GenBank/DDBJ databases">
        <title>Evolutionary Origins and Diversification of the Mycorrhizal Mutualists.</title>
        <authorList>
            <consortium name="DOE Joint Genome Institute"/>
            <consortium name="Mycorrhizal Genomics Consortium"/>
            <person name="Kohler A."/>
            <person name="Kuo A."/>
            <person name="Nagy L.G."/>
            <person name="Floudas D."/>
            <person name="Copeland A."/>
            <person name="Barry K.W."/>
            <person name="Cichocki N."/>
            <person name="Veneault-Fourrey C."/>
            <person name="LaButti K."/>
            <person name="Lindquist E.A."/>
            <person name="Lipzen A."/>
            <person name="Lundell T."/>
            <person name="Morin E."/>
            <person name="Murat C."/>
            <person name="Riley R."/>
            <person name="Ohm R."/>
            <person name="Sun H."/>
            <person name="Tunlid A."/>
            <person name="Henrissat B."/>
            <person name="Grigoriev I.V."/>
            <person name="Hibbett D.S."/>
            <person name="Martin F."/>
        </authorList>
    </citation>
    <scope>NUCLEOTIDE SEQUENCE [LARGE SCALE GENOMIC DNA]</scope>
    <source>
        <strain evidence="2">Foug A</strain>
    </source>
</reference>
<dbReference type="InParanoid" id="A0A0C3ERS7"/>
<dbReference type="EMBL" id="KN822004">
    <property type="protein sequence ID" value="KIM70824.1"/>
    <property type="molecule type" value="Genomic_DNA"/>
</dbReference>
<evidence type="ECO:0000313" key="1">
    <source>
        <dbReference type="EMBL" id="KIM70824.1"/>
    </source>
</evidence>
<reference evidence="1 2" key="1">
    <citation type="submission" date="2014-04" db="EMBL/GenBank/DDBJ databases">
        <authorList>
            <consortium name="DOE Joint Genome Institute"/>
            <person name="Kuo A."/>
            <person name="Kohler A."/>
            <person name="Nagy L.G."/>
            <person name="Floudas D."/>
            <person name="Copeland A."/>
            <person name="Barry K.W."/>
            <person name="Cichocki N."/>
            <person name="Veneault-Fourrey C."/>
            <person name="LaButti K."/>
            <person name="Lindquist E.A."/>
            <person name="Lipzen A."/>
            <person name="Lundell T."/>
            <person name="Morin E."/>
            <person name="Murat C."/>
            <person name="Sun H."/>
            <person name="Tunlid A."/>
            <person name="Henrissat B."/>
            <person name="Grigoriev I.V."/>
            <person name="Hibbett D.S."/>
            <person name="Martin F."/>
            <person name="Nordberg H.P."/>
            <person name="Cantor M.N."/>
            <person name="Hua S.X."/>
        </authorList>
    </citation>
    <scope>NUCLEOTIDE SEQUENCE [LARGE SCALE GENOMIC DNA]</scope>
    <source>
        <strain evidence="1 2">Foug A</strain>
    </source>
</reference>
<keyword evidence="2" id="KW-1185">Reference proteome</keyword>
<dbReference type="Proteomes" id="UP000053989">
    <property type="component" value="Unassembled WGS sequence"/>
</dbReference>
<accession>A0A0C3ERS7</accession>
<gene>
    <name evidence="1" type="ORF">SCLCIDRAFT_171653</name>
</gene>
<evidence type="ECO:0000313" key="2">
    <source>
        <dbReference type="Proteomes" id="UP000053989"/>
    </source>
</evidence>
<dbReference type="HOGENOM" id="CLU_1826430_0_0_1"/>
<organism evidence="1 2">
    <name type="scientific">Scleroderma citrinum Foug A</name>
    <dbReference type="NCBI Taxonomy" id="1036808"/>
    <lineage>
        <taxon>Eukaryota</taxon>
        <taxon>Fungi</taxon>
        <taxon>Dikarya</taxon>
        <taxon>Basidiomycota</taxon>
        <taxon>Agaricomycotina</taxon>
        <taxon>Agaricomycetes</taxon>
        <taxon>Agaricomycetidae</taxon>
        <taxon>Boletales</taxon>
        <taxon>Sclerodermatineae</taxon>
        <taxon>Sclerodermataceae</taxon>
        <taxon>Scleroderma</taxon>
    </lineage>
</organism>
<sequence>MNAGSTFLPRSWRHHVSNIRGITKDQASFTNTHDGYYCLIRGNRGSLRDRGSLSVIDNSPCHHPTKSTTSLMNLCPANCDSLMPQLHRAGRPNNYEAKRLFCILQASPSIRYEHLASRCHRLSYPRLTLVNVLSCAFRRVR</sequence>